<dbReference type="STRING" id="1797516.A3D26_02885"/>
<keyword evidence="1" id="KW-0472">Membrane</keyword>
<proteinExistence type="predicted"/>
<evidence type="ECO:0000313" key="3">
    <source>
        <dbReference type="Proteomes" id="UP000178319"/>
    </source>
</evidence>
<comment type="caution">
    <text evidence="2">The sequence shown here is derived from an EMBL/GenBank/DDBJ whole genome shotgun (WGS) entry which is preliminary data.</text>
</comment>
<evidence type="ECO:0000256" key="1">
    <source>
        <dbReference type="SAM" id="Phobius"/>
    </source>
</evidence>
<name>A0A1G1V629_9BACT</name>
<organism evidence="2 3">
    <name type="scientific">Candidatus Blackburnbacteria bacterium RIFCSPHIGHO2_02_FULL_44_20</name>
    <dbReference type="NCBI Taxonomy" id="1797516"/>
    <lineage>
        <taxon>Bacteria</taxon>
        <taxon>Candidatus Blackburniibacteriota</taxon>
    </lineage>
</organism>
<evidence type="ECO:0000313" key="2">
    <source>
        <dbReference type="EMBL" id="OGY10761.1"/>
    </source>
</evidence>
<keyword evidence="1" id="KW-0812">Transmembrane</keyword>
<feature type="transmembrane region" description="Helical" evidence="1">
    <location>
        <begin position="75"/>
        <end position="96"/>
    </location>
</feature>
<reference evidence="2 3" key="1">
    <citation type="journal article" date="2016" name="Nat. Commun.">
        <title>Thousands of microbial genomes shed light on interconnected biogeochemical processes in an aquifer system.</title>
        <authorList>
            <person name="Anantharaman K."/>
            <person name="Brown C.T."/>
            <person name="Hug L.A."/>
            <person name="Sharon I."/>
            <person name="Castelle C.J."/>
            <person name="Probst A.J."/>
            <person name="Thomas B.C."/>
            <person name="Singh A."/>
            <person name="Wilkins M.J."/>
            <person name="Karaoz U."/>
            <person name="Brodie E.L."/>
            <person name="Williams K.H."/>
            <person name="Hubbard S.S."/>
            <person name="Banfield J.F."/>
        </authorList>
    </citation>
    <scope>NUCLEOTIDE SEQUENCE [LARGE SCALE GENOMIC DNA]</scope>
</reference>
<protein>
    <submittedName>
        <fullName evidence="2">Uncharacterized protein</fullName>
    </submittedName>
</protein>
<gene>
    <name evidence="2" type="ORF">A3D26_02885</name>
</gene>
<sequence>MRNRIFILLALVFAFLQGPLLPSVFIEGLLVIMLINANPSATAARGEPSLRASSLVTLFLAGIIFDLVQGRTLGITAVLFGAFALLSLLLSRAASFKRTLPLSSLAFFVDIVRGKIVFGQYFFVPAVVCFLIVYLILRFVSRPGEHRVFRYYG</sequence>
<keyword evidence="1" id="KW-1133">Transmembrane helix</keyword>
<feature type="transmembrane region" description="Helical" evidence="1">
    <location>
        <begin position="116"/>
        <end position="137"/>
    </location>
</feature>
<accession>A0A1G1V629</accession>
<feature type="transmembrane region" description="Helical" evidence="1">
    <location>
        <begin position="52"/>
        <end position="68"/>
    </location>
</feature>
<dbReference type="AlphaFoldDB" id="A0A1G1V629"/>
<dbReference type="Proteomes" id="UP000178319">
    <property type="component" value="Unassembled WGS sequence"/>
</dbReference>
<dbReference type="EMBL" id="MHBZ01000030">
    <property type="protein sequence ID" value="OGY10761.1"/>
    <property type="molecule type" value="Genomic_DNA"/>
</dbReference>